<dbReference type="EMBL" id="JALJOR010000005">
    <property type="protein sequence ID" value="KAK9816732.1"/>
    <property type="molecule type" value="Genomic_DNA"/>
</dbReference>
<gene>
    <name evidence="1" type="ORF">WJX72_004326</name>
</gene>
<name>A0AAW1Q8P9_9CHLO</name>
<dbReference type="Proteomes" id="UP001489004">
    <property type="component" value="Unassembled WGS sequence"/>
</dbReference>
<keyword evidence="2" id="KW-1185">Reference proteome</keyword>
<evidence type="ECO:0000313" key="1">
    <source>
        <dbReference type="EMBL" id="KAK9816732.1"/>
    </source>
</evidence>
<dbReference type="AlphaFoldDB" id="A0AAW1Q8P9"/>
<dbReference type="PANTHER" id="PTHR35996">
    <property type="entry name" value="OSJNBA0038O10.25 PROTEIN"/>
    <property type="match status" value="1"/>
</dbReference>
<proteinExistence type="predicted"/>
<accession>A0AAW1Q8P9</accession>
<protein>
    <submittedName>
        <fullName evidence="1">Uncharacterized protein</fullName>
    </submittedName>
</protein>
<sequence>MRAQAGTFKLPDLRQLADNIRDPVLRAVVKEPVAFWGGAFAGVLGLDIQEDPLRGWLERTRADAGVPYQMMVDRLASEAGRNRWQQRPR</sequence>
<dbReference type="PANTHER" id="PTHR35996:SF1">
    <property type="entry name" value="OS04G0528100 PROTEIN"/>
    <property type="match status" value="1"/>
</dbReference>
<organism evidence="1 2">
    <name type="scientific">[Myrmecia] bisecta</name>
    <dbReference type="NCBI Taxonomy" id="41462"/>
    <lineage>
        <taxon>Eukaryota</taxon>
        <taxon>Viridiplantae</taxon>
        <taxon>Chlorophyta</taxon>
        <taxon>core chlorophytes</taxon>
        <taxon>Trebouxiophyceae</taxon>
        <taxon>Trebouxiales</taxon>
        <taxon>Trebouxiaceae</taxon>
        <taxon>Myrmecia</taxon>
    </lineage>
</organism>
<evidence type="ECO:0000313" key="2">
    <source>
        <dbReference type="Proteomes" id="UP001489004"/>
    </source>
</evidence>
<comment type="caution">
    <text evidence="1">The sequence shown here is derived from an EMBL/GenBank/DDBJ whole genome shotgun (WGS) entry which is preliminary data.</text>
</comment>
<dbReference type="InterPro" id="IPR040278">
    <property type="entry name" value="UPF0426"/>
</dbReference>
<dbReference type="Pfam" id="PF26369">
    <property type="entry name" value="UPF0426"/>
    <property type="match status" value="1"/>
</dbReference>
<reference evidence="1 2" key="1">
    <citation type="journal article" date="2024" name="Nat. Commun.">
        <title>Phylogenomics reveals the evolutionary origins of lichenization in chlorophyte algae.</title>
        <authorList>
            <person name="Puginier C."/>
            <person name="Libourel C."/>
            <person name="Otte J."/>
            <person name="Skaloud P."/>
            <person name="Haon M."/>
            <person name="Grisel S."/>
            <person name="Petersen M."/>
            <person name="Berrin J.G."/>
            <person name="Delaux P.M."/>
            <person name="Dal Grande F."/>
            <person name="Keller J."/>
        </authorList>
    </citation>
    <scope>NUCLEOTIDE SEQUENCE [LARGE SCALE GENOMIC DNA]</scope>
    <source>
        <strain evidence="1 2">SAG 2043</strain>
    </source>
</reference>